<proteinExistence type="predicted"/>
<keyword evidence="1" id="KW-0472">Membrane</keyword>
<dbReference type="RefSeq" id="WP_018030808.1">
    <property type="nucleotide sequence ID" value="NZ_JBCLUB010000003.1"/>
</dbReference>
<keyword evidence="1" id="KW-0812">Transmembrane</keyword>
<dbReference type="AlphaFoldDB" id="A0A2X3W0R6"/>
<organism evidence="2 3">
    <name type="scientific">Streptococcus ferus</name>
    <dbReference type="NCBI Taxonomy" id="1345"/>
    <lineage>
        <taxon>Bacteria</taxon>
        <taxon>Bacillati</taxon>
        <taxon>Bacillota</taxon>
        <taxon>Bacilli</taxon>
        <taxon>Lactobacillales</taxon>
        <taxon>Streptococcaceae</taxon>
        <taxon>Streptococcus</taxon>
    </lineage>
</organism>
<dbReference type="EMBL" id="LS483343">
    <property type="protein sequence ID" value="SQF39227.1"/>
    <property type="molecule type" value="Genomic_DNA"/>
</dbReference>
<name>A0A2X3W0R6_9STRE</name>
<protein>
    <submittedName>
        <fullName evidence="2">Uncharacterized protein</fullName>
    </submittedName>
</protein>
<dbReference type="STRING" id="1123303.GCA_000372425_01489"/>
<dbReference type="KEGG" id="sfer:NCTC12278_00231"/>
<keyword evidence="1" id="KW-1133">Transmembrane helix</keyword>
<feature type="transmembrane region" description="Helical" evidence="1">
    <location>
        <begin position="95"/>
        <end position="122"/>
    </location>
</feature>
<reference evidence="2 3" key="1">
    <citation type="submission" date="2018-06" db="EMBL/GenBank/DDBJ databases">
        <authorList>
            <consortium name="Pathogen Informatics"/>
            <person name="Doyle S."/>
        </authorList>
    </citation>
    <scope>NUCLEOTIDE SEQUENCE [LARGE SCALE GENOMIC DNA]</scope>
    <source>
        <strain evidence="2 3">NCTC12278</strain>
    </source>
</reference>
<gene>
    <name evidence="2" type="ORF">NCTC12278_00231</name>
</gene>
<sequence length="136" mass="15698">MLKWGLRWLAVFAVLLAIFRVVQDVSNLAVYLLFYTLIFSGFLSFDLLLAGLVQRFVTPKYPYLIFIGIVVVVWIGLCCYGYYDMTHDTSRFFPGLLGIFIVIFSTIFQFIVVIGAVIHYFFVGRNKKTENSNRNL</sequence>
<keyword evidence="3" id="KW-1185">Reference proteome</keyword>
<feature type="transmembrane region" description="Helical" evidence="1">
    <location>
        <begin position="33"/>
        <end position="52"/>
    </location>
</feature>
<dbReference type="Proteomes" id="UP000249495">
    <property type="component" value="Chromosome 1"/>
</dbReference>
<evidence type="ECO:0000313" key="3">
    <source>
        <dbReference type="Proteomes" id="UP000249495"/>
    </source>
</evidence>
<evidence type="ECO:0000313" key="2">
    <source>
        <dbReference type="EMBL" id="SQF39227.1"/>
    </source>
</evidence>
<accession>A0A2X3W0R6</accession>
<evidence type="ECO:0000256" key="1">
    <source>
        <dbReference type="SAM" id="Phobius"/>
    </source>
</evidence>
<feature type="transmembrane region" description="Helical" evidence="1">
    <location>
        <begin position="64"/>
        <end position="83"/>
    </location>
</feature>